<evidence type="ECO:0000256" key="3">
    <source>
        <dbReference type="ARBA" id="ARBA00010617"/>
    </source>
</evidence>
<dbReference type="GO" id="GO:0016705">
    <property type="term" value="F:oxidoreductase activity, acting on paired donors, with incorporation or reduction of molecular oxygen"/>
    <property type="evidence" value="ECO:0007669"/>
    <property type="project" value="InterPro"/>
</dbReference>
<evidence type="ECO:0000256" key="4">
    <source>
        <dbReference type="ARBA" id="ARBA00022617"/>
    </source>
</evidence>
<sequence>MFAYMDIQFPFSPIFFSSGLLLFFVIIIVFKNFNSLDSNKNLPPQPWKLPLVGHIHHLLGAPPHHALRNIARKLGPIVRLQLGQVSAVVISSPTLAKEIMKTHDISFASRSKLLNVEILSYNYKDIAFSPYGDYWRQTRKICVLELLSARKVQSFRSIREQESWELVDSITTQRLKTVNLSDKISTMVNTIITRLSVGSRCKDQAVLVALIREAIHLSSGFDVSDLFPSVKVLPLVTGISNKILNIHNKMDVILENIILEHRESHVNRASHHANEEDLVDVLLRIKDEGGLEFPLSFDNIKAVILNMFIAGSDTSSVTTEWAMSELIKNPRVMKKTQDELRRVLKGKTKIHESDIEELDYLKLVIKETLRLHPPLPFLVPRECREDCEIGGFHIPVKTKVLINTWMMGQDPDYWLDPQSFIPERFSESSVNMMGANFEYLPFGSGRRMCPAMLLGLANVELPLAMLLYHFDWKLPHGQTYEDFDMFESFGATLKRKNDLLLVPHPYNTKY</sequence>
<comment type="subcellular location">
    <subcellularLocation>
        <location evidence="2">Membrane</location>
    </subcellularLocation>
</comment>
<dbReference type="InterPro" id="IPR036396">
    <property type="entry name" value="Cyt_P450_sf"/>
</dbReference>
<dbReference type="GO" id="GO:0016491">
    <property type="term" value="F:oxidoreductase activity"/>
    <property type="evidence" value="ECO:0000318"/>
    <property type="project" value="GO_Central"/>
</dbReference>
<dbReference type="PANTHER" id="PTHR47955">
    <property type="entry name" value="CYTOCHROME P450 FAMILY 71 PROTEIN"/>
    <property type="match status" value="1"/>
</dbReference>
<dbReference type="GO" id="GO:0004497">
    <property type="term" value="F:monooxygenase activity"/>
    <property type="evidence" value="ECO:0007669"/>
    <property type="project" value="UniProtKB-KW"/>
</dbReference>
<dbReference type="PRINTS" id="PR00385">
    <property type="entry name" value="P450"/>
</dbReference>
<dbReference type="AlphaFoldDB" id="A0A251VMG4"/>
<reference evidence="15 17" key="1">
    <citation type="journal article" date="2017" name="Nature">
        <title>The sunflower genome provides insights into oil metabolism, flowering and Asterid evolution.</title>
        <authorList>
            <person name="Badouin H."/>
            <person name="Gouzy J."/>
            <person name="Grassa C.J."/>
            <person name="Murat F."/>
            <person name="Staton S.E."/>
            <person name="Cottret L."/>
            <person name="Lelandais-Briere C."/>
            <person name="Owens G.L."/>
            <person name="Carrere S."/>
            <person name="Mayjonade B."/>
            <person name="Legrand L."/>
            <person name="Gill N."/>
            <person name="Kane N.C."/>
            <person name="Bowers J.E."/>
            <person name="Hubner S."/>
            <person name="Bellec A."/>
            <person name="Berard A."/>
            <person name="Berges H."/>
            <person name="Blanchet N."/>
            <person name="Boniface M.C."/>
            <person name="Brunel D."/>
            <person name="Catrice O."/>
            <person name="Chaidir N."/>
            <person name="Claudel C."/>
            <person name="Donnadieu C."/>
            <person name="Faraut T."/>
            <person name="Fievet G."/>
            <person name="Helmstetter N."/>
            <person name="King M."/>
            <person name="Knapp S.J."/>
            <person name="Lai Z."/>
            <person name="Le Paslier M.C."/>
            <person name="Lippi Y."/>
            <person name="Lorenzon L."/>
            <person name="Mandel J.R."/>
            <person name="Marage G."/>
            <person name="Marchand G."/>
            <person name="Marquand E."/>
            <person name="Bret-Mestries E."/>
            <person name="Morien E."/>
            <person name="Nambeesan S."/>
            <person name="Nguyen T."/>
            <person name="Pegot-Espagnet P."/>
            <person name="Pouilly N."/>
            <person name="Raftis F."/>
            <person name="Sallet E."/>
            <person name="Schiex T."/>
            <person name="Thomas J."/>
            <person name="Vandecasteele C."/>
            <person name="Vares D."/>
            <person name="Vear F."/>
            <person name="Vautrin S."/>
            <person name="Crespi M."/>
            <person name="Mangin B."/>
            <person name="Burke J.M."/>
            <person name="Salse J."/>
            <person name="Munos S."/>
            <person name="Vincourt P."/>
            <person name="Rieseberg L.H."/>
            <person name="Langlade N.B."/>
        </authorList>
    </citation>
    <scope>NUCLEOTIDE SEQUENCE [LARGE SCALE GENOMIC DNA]</scope>
    <source>
        <strain evidence="17">cv. SF193</strain>
        <tissue evidence="15">Leaves</tissue>
    </source>
</reference>
<dbReference type="OMA" id="HAVVHVP"/>
<comment type="cofactor">
    <cofactor evidence="1 12">
        <name>heme</name>
        <dbReference type="ChEBI" id="CHEBI:30413"/>
    </cofactor>
</comment>
<evidence type="ECO:0000256" key="7">
    <source>
        <dbReference type="ARBA" id="ARBA00022989"/>
    </source>
</evidence>
<dbReference type="InParanoid" id="A0A251VMG4"/>
<dbReference type="CDD" id="cd11072">
    <property type="entry name" value="CYP71-like"/>
    <property type="match status" value="1"/>
</dbReference>
<dbReference type="PROSITE" id="PS00086">
    <property type="entry name" value="CYTOCHROME_P450"/>
    <property type="match status" value="1"/>
</dbReference>
<evidence type="ECO:0000256" key="14">
    <source>
        <dbReference type="SAM" id="Phobius"/>
    </source>
</evidence>
<reference evidence="16" key="2">
    <citation type="submission" date="2017-02" db="EMBL/GenBank/DDBJ databases">
        <title>Sunflower complete genome.</title>
        <authorList>
            <person name="Langlade N."/>
            <person name="Munos S."/>
        </authorList>
    </citation>
    <scope>NUCLEOTIDE SEQUENCE [LARGE SCALE GENOMIC DNA]</scope>
    <source>
        <tissue evidence="16">Leaves</tissue>
    </source>
</reference>
<dbReference type="EMBL" id="CM007890">
    <property type="protein sequence ID" value="OTG36222.1"/>
    <property type="molecule type" value="Genomic_DNA"/>
</dbReference>
<evidence type="ECO:0000313" key="15">
    <source>
        <dbReference type="EMBL" id="KAF5820615.1"/>
    </source>
</evidence>
<dbReference type="EMBL" id="MNCJ02000316">
    <property type="protein sequence ID" value="KAF5820615.1"/>
    <property type="molecule type" value="Genomic_DNA"/>
</dbReference>
<keyword evidence="7 14" id="KW-1133">Transmembrane helix</keyword>
<dbReference type="Pfam" id="PF00067">
    <property type="entry name" value="p450"/>
    <property type="match status" value="1"/>
</dbReference>
<evidence type="ECO:0000256" key="5">
    <source>
        <dbReference type="ARBA" id="ARBA00022692"/>
    </source>
</evidence>
<dbReference type="FunFam" id="1.10.630.10:FF:000008">
    <property type="entry name" value="Cytochrome P450 71D8"/>
    <property type="match status" value="1"/>
</dbReference>
<keyword evidence="5 14" id="KW-0812">Transmembrane</keyword>
<evidence type="ECO:0000256" key="8">
    <source>
        <dbReference type="ARBA" id="ARBA00023002"/>
    </source>
</evidence>
<dbReference type="SUPFAM" id="SSF48264">
    <property type="entry name" value="Cytochrome P450"/>
    <property type="match status" value="1"/>
</dbReference>
<evidence type="ECO:0000256" key="12">
    <source>
        <dbReference type="PIRSR" id="PIRSR602401-1"/>
    </source>
</evidence>
<dbReference type="Gene3D" id="1.10.630.10">
    <property type="entry name" value="Cytochrome P450"/>
    <property type="match status" value="1"/>
</dbReference>
<gene>
    <name evidence="16" type="primary">C7D55</name>
    <name evidence="16" type="ORF">HannXRQ_Chr01g0005261</name>
    <name evidence="15" type="ORF">HanXRQr2_Chr01g0004181</name>
</gene>
<keyword evidence="4 12" id="KW-0349">Heme</keyword>
<evidence type="ECO:0000256" key="2">
    <source>
        <dbReference type="ARBA" id="ARBA00004370"/>
    </source>
</evidence>
<dbReference type="GO" id="GO:0005506">
    <property type="term" value="F:iron ion binding"/>
    <property type="evidence" value="ECO:0007669"/>
    <property type="project" value="InterPro"/>
</dbReference>
<comment type="similarity">
    <text evidence="3 13">Belongs to the cytochrome P450 family.</text>
</comment>
<evidence type="ECO:0000313" key="17">
    <source>
        <dbReference type="Proteomes" id="UP000215914"/>
    </source>
</evidence>
<keyword evidence="8 13" id="KW-0560">Oxidoreductase</keyword>
<proteinExistence type="inferred from homology"/>
<dbReference type="PANTHER" id="PTHR47955:SF9">
    <property type="entry name" value="PREMNASPIRODIENE OXYGENASE-LIKE"/>
    <property type="match status" value="1"/>
</dbReference>
<evidence type="ECO:0000256" key="11">
    <source>
        <dbReference type="ARBA" id="ARBA00023136"/>
    </source>
</evidence>
<dbReference type="Proteomes" id="UP000215914">
    <property type="component" value="Chromosome 1"/>
</dbReference>
<dbReference type="GO" id="GO:0016020">
    <property type="term" value="C:membrane"/>
    <property type="evidence" value="ECO:0007669"/>
    <property type="project" value="UniProtKB-SubCell"/>
</dbReference>
<feature type="transmembrane region" description="Helical" evidence="14">
    <location>
        <begin position="12"/>
        <end position="30"/>
    </location>
</feature>
<dbReference type="GO" id="GO:0051762">
    <property type="term" value="P:sesquiterpene biosynthetic process"/>
    <property type="evidence" value="ECO:0007669"/>
    <property type="project" value="UniProtKB-ARBA"/>
</dbReference>
<feature type="binding site" description="axial binding residue" evidence="12">
    <location>
        <position position="449"/>
    </location>
    <ligand>
        <name>heme</name>
        <dbReference type="ChEBI" id="CHEBI:30413"/>
    </ligand>
    <ligandPart>
        <name>Fe</name>
        <dbReference type="ChEBI" id="CHEBI:18248"/>
    </ligandPart>
</feature>
<dbReference type="InterPro" id="IPR001128">
    <property type="entry name" value="Cyt_P450"/>
</dbReference>
<evidence type="ECO:0000256" key="10">
    <source>
        <dbReference type="ARBA" id="ARBA00023033"/>
    </source>
</evidence>
<keyword evidence="17" id="KW-1185">Reference proteome</keyword>
<evidence type="ECO:0000313" key="16">
    <source>
        <dbReference type="EMBL" id="OTG36222.1"/>
    </source>
</evidence>
<keyword evidence="10 13" id="KW-0503">Monooxygenase</keyword>
<protein>
    <submittedName>
        <fullName evidence="15 16">Premnaspirodiene oxygenase</fullName>
        <ecNumber evidence="15">1.14.14.151</ecNumber>
    </submittedName>
</protein>
<evidence type="ECO:0000256" key="6">
    <source>
        <dbReference type="ARBA" id="ARBA00022723"/>
    </source>
</evidence>
<keyword evidence="11 14" id="KW-0472">Membrane</keyword>
<dbReference type="PRINTS" id="PR00463">
    <property type="entry name" value="EP450I"/>
</dbReference>
<evidence type="ECO:0000256" key="9">
    <source>
        <dbReference type="ARBA" id="ARBA00023004"/>
    </source>
</evidence>
<reference evidence="15" key="3">
    <citation type="submission" date="2020-06" db="EMBL/GenBank/DDBJ databases">
        <title>Helianthus annuus Genome sequencing and assembly Release 2.</title>
        <authorList>
            <person name="Gouzy J."/>
            <person name="Langlade N."/>
            <person name="Munos S."/>
        </authorList>
    </citation>
    <scope>NUCLEOTIDE SEQUENCE</scope>
    <source>
        <tissue evidence="15">Leaves</tissue>
    </source>
</reference>
<evidence type="ECO:0000256" key="1">
    <source>
        <dbReference type="ARBA" id="ARBA00001971"/>
    </source>
</evidence>
<keyword evidence="9 12" id="KW-0408">Iron</keyword>
<keyword evidence="6 12" id="KW-0479">Metal-binding</keyword>
<organism evidence="16 17">
    <name type="scientific">Helianthus annuus</name>
    <name type="common">Common sunflower</name>
    <dbReference type="NCBI Taxonomy" id="4232"/>
    <lineage>
        <taxon>Eukaryota</taxon>
        <taxon>Viridiplantae</taxon>
        <taxon>Streptophyta</taxon>
        <taxon>Embryophyta</taxon>
        <taxon>Tracheophyta</taxon>
        <taxon>Spermatophyta</taxon>
        <taxon>Magnoliopsida</taxon>
        <taxon>eudicotyledons</taxon>
        <taxon>Gunneridae</taxon>
        <taxon>Pentapetalae</taxon>
        <taxon>asterids</taxon>
        <taxon>campanulids</taxon>
        <taxon>Asterales</taxon>
        <taxon>Asteraceae</taxon>
        <taxon>Asteroideae</taxon>
        <taxon>Heliantheae alliance</taxon>
        <taxon>Heliantheae</taxon>
        <taxon>Helianthus</taxon>
    </lineage>
</organism>
<dbReference type="InterPro" id="IPR002401">
    <property type="entry name" value="Cyt_P450_E_grp-I"/>
</dbReference>
<evidence type="ECO:0000256" key="13">
    <source>
        <dbReference type="RuleBase" id="RU000461"/>
    </source>
</evidence>
<accession>A0A251VMG4</accession>
<dbReference type="Gramene" id="mRNA:HanXRQr2_Chr01g0004181">
    <property type="protein sequence ID" value="mRNA:HanXRQr2_Chr01g0004181"/>
    <property type="gene ID" value="HanXRQr2_Chr01g0004181"/>
</dbReference>
<dbReference type="EC" id="1.14.14.151" evidence="15"/>
<dbReference type="STRING" id="4232.A0A251VMG4"/>
<dbReference type="GO" id="GO:0020037">
    <property type="term" value="F:heme binding"/>
    <property type="evidence" value="ECO:0007669"/>
    <property type="project" value="InterPro"/>
</dbReference>
<name>A0A251VMG4_HELAN</name>
<dbReference type="InterPro" id="IPR017972">
    <property type="entry name" value="Cyt_P450_CS"/>
</dbReference>